<evidence type="ECO:0000313" key="11">
    <source>
        <dbReference type="EMBL" id="OYQ18704.1"/>
    </source>
</evidence>
<sequence>MNQGVSKNSAASKSGGWWDVIRQVTIAVVIALGIRSFLAEPFNIPSGSMIPTLLVGDYVFVTKYSYGYSRHSFPLSPPIFSGRTSDTLPARGDVAVFKTPQDNKTDYIKRVIGLPGDKIQMREGRLYINDKVVERRYLDDYVYRTESGYTVRTRRYEETLPGTGTKHIIIEQSDNGPMDNTRVFEVPAGHLFMMGDNRDGSEDSRASVGYVPVENLVGKAQIIWLSVDGSLFRFWELPWTLRFGRIGQGMD</sequence>
<dbReference type="PRINTS" id="PR00727">
    <property type="entry name" value="LEADERPTASE"/>
</dbReference>
<dbReference type="EMBL" id="NOXS01000032">
    <property type="protein sequence ID" value="OYQ18704.1"/>
    <property type="molecule type" value="Genomic_DNA"/>
</dbReference>
<keyword evidence="6 8" id="KW-0378">Hydrolase</keyword>
<evidence type="ECO:0000256" key="4">
    <source>
        <dbReference type="ARBA" id="ARBA00019232"/>
    </source>
</evidence>
<dbReference type="PROSITE" id="PS00501">
    <property type="entry name" value="SPASE_I_1"/>
    <property type="match status" value="1"/>
</dbReference>
<evidence type="ECO:0000256" key="2">
    <source>
        <dbReference type="ARBA" id="ARBA00009370"/>
    </source>
</evidence>
<protein>
    <recommendedName>
        <fullName evidence="4 8">Signal peptidase I</fullName>
        <ecNumber evidence="3 8">3.4.21.89</ecNumber>
    </recommendedName>
</protein>
<evidence type="ECO:0000256" key="5">
    <source>
        <dbReference type="ARBA" id="ARBA00022670"/>
    </source>
</evidence>
<dbReference type="InterPro" id="IPR019758">
    <property type="entry name" value="Pept_S26A_signal_pept_1_CS"/>
</dbReference>
<evidence type="ECO:0000256" key="8">
    <source>
        <dbReference type="RuleBase" id="RU003993"/>
    </source>
</evidence>
<evidence type="ECO:0000256" key="7">
    <source>
        <dbReference type="PIRSR" id="PIRSR600223-1"/>
    </source>
</evidence>
<evidence type="ECO:0000259" key="10">
    <source>
        <dbReference type="Pfam" id="PF10502"/>
    </source>
</evidence>
<dbReference type="PROSITE" id="PS00760">
    <property type="entry name" value="SPASE_I_2"/>
    <property type="match status" value="1"/>
</dbReference>
<dbReference type="PANTHER" id="PTHR43390">
    <property type="entry name" value="SIGNAL PEPTIDASE I"/>
    <property type="match status" value="1"/>
</dbReference>
<feature type="domain" description="Peptidase S26" evidence="10">
    <location>
        <begin position="18"/>
        <end position="224"/>
    </location>
</feature>
<comment type="subcellular location">
    <subcellularLocation>
        <location evidence="9">Membrane</location>
        <topology evidence="9">Single-pass type II membrane protein</topology>
    </subcellularLocation>
</comment>
<dbReference type="EC" id="3.4.21.89" evidence="3 8"/>
<keyword evidence="5 8" id="KW-0645">Protease</keyword>
<comment type="catalytic activity">
    <reaction evidence="1 8">
        <text>Cleavage of hydrophobic, N-terminal signal or leader sequences from secreted and periplasmic proteins.</text>
        <dbReference type="EC" id="3.4.21.89"/>
    </reaction>
</comment>
<comment type="caution">
    <text evidence="11">The sequence shown here is derived from an EMBL/GenBank/DDBJ whole genome shotgun (WGS) entry which is preliminary data.</text>
</comment>
<dbReference type="GO" id="GO:0006465">
    <property type="term" value="P:signal peptide processing"/>
    <property type="evidence" value="ECO:0007669"/>
    <property type="project" value="InterPro"/>
</dbReference>
<evidence type="ECO:0000256" key="9">
    <source>
        <dbReference type="RuleBase" id="RU362042"/>
    </source>
</evidence>
<dbReference type="GO" id="GO:0016020">
    <property type="term" value="C:membrane"/>
    <property type="evidence" value="ECO:0007669"/>
    <property type="project" value="UniProtKB-SubCell"/>
</dbReference>
<proteinExistence type="inferred from homology"/>
<dbReference type="CDD" id="cd06530">
    <property type="entry name" value="S26_SPase_I"/>
    <property type="match status" value="1"/>
</dbReference>
<dbReference type="SUPFAM" id="SSF51306">
    <property type="entry name" value="LexA/Signal peptidase"/>
    <property type="match status" value="1"/>
</dbReference>
<feature type="active site" evidence="7">
    <location>
        <position position="109"/>
    </location>
</feature>
<evidence type="ECO:0000313" key="12">
    <source>
        <dbReference type="Proteomes" id="UP000216361"/>
    </source>
</evidence>
<dbReference type="InterPro" id="IPR036286">
    <property type="entry name" value="LexA/Signal_pep-like_sf"/>
</dbReference>
<dbReference type="GO" id="GO:0004252">
    <property type="term" value="F:serine-type endopeptidase activity"/>
    <property type="evidence" value="ECO:0007669"/>
    <property type="project" value="InterPro"/>
</dbReference>
<dbReference type="InterPro" id="IPR000223">
    <property type="entry name" value="Pept_S26A_signal_pept_1"/>
</dbReference>
<evidence type="ECO:0000256" key="1">
    <source>
        <dbReference type="ARBA" id="ARBA00000677"/>
    </source>
</evidence>
<accession>A0A255XQS1</accession>
<organism evidence="11 12">
    <name type="scientific">Elstera cyanobacteriorum</name>
    <dbReference type="NCBI Taxonomy" id="2022747"/>
    <lineage>
        <taxon>Bacteria</taxon>
        <taxon>Pseudomonadati</taxon>
        <taxon>Pseudomonadota</taxon>
        <taxon>Alphaproteobacteria</taxon>
        <taxon>Rhodospirillales</taxon>
        <taxon>Rhodospirillaceae</taxon>
        <taxon>Elstera</taxon>
    </lineage>
</organism>
<dbReference type="PANTHER" id="PTHR43390:SF1">
    <property type="entry name" value="CHLOROPLAST PROCESSING PEPTIDASE"/>
    <property type="match status" value="1"/>
</dbReference>
<reference evidence="11 12" key="1">
    <citation type="submission" date="2017-07" db="EMBL/GenBank/DDBJ databases">
        <title>Elstera cyanobacteriorum sp. nov., a novel bacterium isolated from cyanobacterial aggregates in a eutrophic lake.</title>
        <authorList>
            <person name="Cai H."/>
        </authorList>
    </citation>
    <scope>NUCLEOTIDE SEQUENCE [LARGE SCALE GENOMIC DNA]</scope>
    <source>
        <strain evidence="11 12">TH019</strain>
    </source>
</reference>
<dbReference type="PROSITE" id="PS00761">
    <property type="entry name" value="SPASE_I_3"/>
    <property type="match status" value="1"/>
</dbReference>
<gene>
    <name evidence="11" type="primary">lepB</name>
    <name evidence="11" type="ORF">CHR90_10620</name>
</gene>
<dbReference type="OrthoDB" id="9815782at2"/>
<dbReference type="Proteomes" id="UP000216361">
    <property type="component" value="Unassembled WGS sequence"/>
</dbReference>
<dbReference type="InterPro" id="IPR019757">
    <property type="entry name" value="Pept_S26A_signal_pept_1_Lys-AS"/>
</dbReference>
<dbReference type="GO" id="GO:0009003">
    <property type="term" value="F:signal peptidase activity"/>
    <property type="evidence" value="ECO:0007669"/>
    <property type="project" value="UniProtKB-EC"/>
</dbReference>
<dbReference type="InterPro" id="IPR019756">
    <property type="entry name" value="Pept_S26A_signal_pept_1_Ser-AS"/>
</dbReference>
<dbReference type="InterPro" id="IPR019533">
    <property type="entry name" value="Peptidase_S26"/>
</dbReference>
<dbReference type="Gene3D" id="2.10.109.10">
    <property type="entry name" value="Umud Fragment, subunit A"/>
    <property type="match status" value="1"/>
</dbReference>
<feature type="active site" evidence="7">
    <location>
        <position position="48"/>
    </location>
</feature>
<comment type="similarity">
    <text evidence="2 9">Belongs to the peptidase S26 family.</text>
</comment>
<keyword evidence="12" id="KW-1185">Reference proteome</keyword>
<evidence type="ECO:0000256" key="6">
    <source>
        <dbReference type="ARBA" id="ARBA00022801"/>
    </source>
</evidence>
<name>A0A255XQS1_9PROT</name>
<dbReference type="NCBIfam" id="TIGR02227">
    <property type="entry name" value="sigpep_I_bact"/>
    <property type="match status" value="1"/>
</dbReference>
<dbReference type="AlphaFoldDB" id="A0A255XQS1"/>
<evidence type="ECO:0000256" key="3">
    <source>
        <dbReference type="ARBA" id="ARBA00013208"/>
    </source>
</evidence>
<dbReference type="Pfam" id="PF10502">
    <property type="entry name" value="Peptidase_S26"/>
    <property type="match status" value="1"/>
</dbReference>